<evidence type="ECO:0000313" key="19">
    <source>
        <dbReference type="Ensembl" id="ENSSSCP00070016912.1"/>
    </source>
</evidence>
<evidence type="ECO:0000256" key="12">
    <source>
        <dbReference type="ARBA" id="ARBA00025943"/>
    </source>
</evidence>
<dbReference type="Gene3D" id="3.15.10.10">
    <property type="entry name" value="Bactericidal permeability-increasing protein, domain 1"/>
    <property type="match status" value="1"/>
</dbReference>
<feature type="disulfide bond" evidence="13">
    <location>
        <begin position="119"/>
        <end position="159"/>
    </location>
</feature>
<sequence length="491" mass="53727">MARGADNTLRWATLVALAALGTAVTAAANPGIVARITQKGLDYACQQGVATLRKELEKITIPTFSGSFKIKYFGKGRYNFYSKASGNFDLSVEGISVLASLRLGYDPTSGHSTVSCSSCRSHINRVHVRTSGSSLKWLIQLFHRNIESALRKAMESKICKMLTNTVSSKLQPYFQTLPVTAKVDRMVGINYSLVAPPKATAENLDGLLKGEFFSLDHPSPPPFAPPALALPADHDRMVYLCISEYFFNTAGLVYQKAGVLNLTINNSMIPKKSLFSLTTNFFGTLIPKVSTMFPNMEMQFLIWASFPPHLTVHPSGLDLTFVLETQAFAVLPNASLAPLFRIEMNSSISVDIGVRSKRLIGELRLNKLLLELKHSNIGPFSVELLQAVMNFAVPTLVLPKINEKLQRGFPLPLPAYIQLSNLVLQPHQVSAQVSLAKSPTTVATFLHRSSMPSALQPSQKVGAVNNQRTKANTQKSTPLLNESKVKAKSLL</sequence>
<dbReference type="GO" id="GO:0045087">
    <property type="term" value="P:innate immune response"/>
    <property type="evidence" value="ECO:0007669"/>
    <property type="project" value="UniProtKB-UniRule"/>
</dbReference>
<organism evidence="19 20">
    <name type="scientific">Sus scrofa</name>
    <name type="common">Pig</name>
    <dbReference type="NCBI Taxonomy" id="9823"/>
    <lineage>
        <taxon>Eukaryota</taxon>
        <taxon>Metazoa</taxon>
        <taxon>Chordata</taxon>
        <taxon>Craniata</taxon>
        <taxon>Vertebrata</taxon>
        <taxon>Euteleostomi</taxon>
        <taxon>Mammalia</taxon>
        <taxon>Eutheria</taxon>
        <taxon>Laurasiatheria</taxon>
        <taxon>Artiodactyla</taxon>
        <taxon>Suina</taxon>
        <taxon>Suidae</taxon>
        <taxon>Sus</taxon>
    </lineage>
</organism>
<keyword evidence="9 14" id="KW-0044">Antibiotic</keyword>
<evidence type="ECO:0000256" key="5">
    <source>
        <dbReference type="ARBA" id="ARBA00022525"/>
    </source>
</evidence>
<dbReference type="Ensembl" id="ENSSSCT00070020350.1">
    <property type="protein sequence ID" value="ENSSSCP00070016912.1"/>
    <property type="gene ID" value="ENSSSCG00070010381.1"/>
</dbReference>
<dbReference type="InterPro" id="IPR017943">
    <property type="entry name" value="Bactericidal_perm-incr_a/b_dom"/>
</dbReference>
<evidence type="ECO:0000256" key="13">
    <source>
        <dbReference type="PIRSR" id="PIRSR002417-50"/>
    </source>
</evidence>
<dbReference type="GO" id="GO:0008289">
    <property type="term" value="F:lipid binding"/>
    <property type="evidence" value="ECO:0007669"/>
    <property type="project" value="InterPro"/>
</dbReference>
<dbReference type="PANTHER" id="PTHR10504:SF84">
    <property type="entry name" value="BACTERICIDAL PERMEABILITY-INCREASING PROTEIN"/>
    <property type="match status" value="1"/>
</dbReference>
<feature type="compositionally biased region" description="Polar residues" evidence="15">
    <location>
        <begin position="453"/>
        <end position="480"/>
    </location>
</feature>
<evidence type="ECO:0000256" key="8">
    <source>
        <dbReference type="ARBA" id="ARBA00022859"/>
    </source>
</evidence>
<evidence type="ECO:0000256" key="10">
    <source>
        <dbReference type="ARBA" id="ARBA00023157"/>
    </source>
</evidence>
<gene>
    <name evidence="19" type="primary">BPI</name>
</gene>
<dbReference type="SMART" id="SM00328">
    <property type="entry name" value="BPI1"/>
    <property type="match status" value="1"/>
</dbReference>
<proteinExistence type="inferred from homology"/>
<evidence type="ECO:0000256" key="11">
    <source>
        <dbReference type="ARBA" id="ARBA00023180"/>
    </source>
</evidence>
<dbReference type="PIRSF" id="PIRSF002417">
    <property type="entry name" value="Lipid_binding_protein"/>
    <property type="match status" value="1"/>
</dbReference>
<evidence type="ECO:0000259" key="17">
    <source>
        <dbReference type="SMART" id="SM00328"/>
    </source>
</evidence>
<feature type="domain" description="Lipid-binding serum glycoprotein N-terminal" evidence="17">
    <location>
        <begin position="35"/>
        <end position="217"/>
    </location>
</feature>
<accession>A0A4X1TNT9</accession>
<evidence type="ECO:0000259" key="18">
    <source>
        <dbReference type="SMART" id="SM00329"/>
    </source>
</evidence>
<dbReference type="PANTHER" id="PTHR10504">
    <property type="entry name" value="BACTERICIDAL PERMEABILITY-INCREASING BPI PROTEIN-RELATED"/>
    <property type="match status" value="1"/>
</dbReference>
<reference evidence="19" key="2">
    <citation type="submission" date="2025-08" db="UniProtKB">
        <authorList>
            <consortium name="Ensembl"/>
        </authorList>
    </citation>
    <scope>IDENTIFICATION</scope>
</reference>
<comment type="domain">
    <text evidence="14">The N-terminal region may be exposed to the interior of the granule, whereas the C-terminal portion may be embedded in the membrane. During phagocytosis and degranulation, proteases may be released and activated and cleave BPI at the junction of the N- and C-terminal portions of the molecule, providing controlled release of the N-terminal antibacterial fragment when bacteria are ingested.</text>
</comment>
<protein>
    <recommendedName>
        <fullName evidence="4 14">Bactericidal permeability-increasing protein</fullName>
        <shortName evidence="14">BPI</shortName>
    </recommendedName>
</protein>
<dbReference type="Gene3D" id="3.15.20.10">
    <property type="entry name" value="Bactericidal permeability-increasing protein, domain 2"/>
    <property type="match status" value="1"/>
</dbReference>
<dbReference type="AlphaFoldDB" id="A0A4X1TNT9"/>
<dbReference type="InterPro" id="IPR032942">
    <property type="entry name" value="BPI/LBP/Plunc"/>
</dbReference>
<feature type="chain" id="PRO_5021467052" description="Bactericidal permeability-increasing protein" evidence="16">
    <location>
        <begin position="28"/>
        <end position="491"/>
    </location>
</feature>
<keyword evidence="10 13" id="KW-1015">Disulfide bond</keyword>
<dbReference type="FunFam" id="3.15.20.10:FF:000001">
    <property type="entry name" value="Phospholipid transfer protein"/>
    <property type="match status" value="1"/>
</dbReference>
<dbReference type="GO" id="GO:0005615">
    <property type="term" value="C:extracellular space"/>
    <property type="evidence" value="ECO:0007669"/>
    <property type="project" value="UniProtKB-UniRule"/>
</dbReference>
<dbReference type="Pfam" id="PF01273">
    <property type="entry name" value="LBP_BPI_CETP"/>
    <property type="match status" value="2"/>
</dbReference>
<evidence type="ECO:0000256" key="14">
    <source>
        <dbReference type="RuleBase" id="RU369039"/>
    </source>
</evidence>
<evidence type="ECO:0000256" key="2">
    <source>
        <dbReference type="ARBA" id="ARBA00004613"/>
    </source>
</evidence>
<evidence type="ECO:0000256" key="3">
    <source>
        <dbReference type="ARBA" id="ARBA00007292"/>
    </source>
</evidence>
<evidence type="ECO:0000256" key="6">
    <source>
        <dbReference type="ARBA" id="ARBA00022529"/>
    </source>
</evidence>
<dbReference type="CDD" id="cd00025">
    <property type="entry name" value="BPI1"/>
    <property type="match status" value="1"/>
</dbReference>
<comment type="function">
    <text evidence="14">The cytotoxic action of BPI is limited to many species of Gram-negative bacteria; this specificity may be explained by a strong affinity of the very basic N-terminal half for the negatively charged lipopolysaccharides that are unique to the Gram-negative bacterial outer envelope.</text>
</comment>
<keyword evidence="5 14" id="KW-0964">Secreted</keyword>
<dbReference type="SUPFAM" id="SSF55394">
    <property type="entry name" value="Bactericidal permeability-increasing protein, BPI"/>
    <property type="match status" value="2"/>
</dbReference>
<dbReference type="SMART" id="SM00329">
    <property type="entry name" value="BPI2"/>
    <property type="match status" value="1"/>
</dbReference>
<dbReference type="GO" id="GO:0050829">
    <property type="term" value="P:defense response to Gram-negative bacterium"/>
    <property type="evidence" value="ECO:0007669"/>
    <property type="project" value="UniProtKB-UniRule"/>
</dbReference>
<keyword evidence="11 14" id="KW-0325">Glycoprotein</keyword>
<keyword evidence="6 14" id="KW-0929">Antimicrobial</keyword>
<keyword evidence="7 14" id="KW-0399">Innate immunity</keyword>
<comment type="subcellular location">
    <subcellularLocation>
        <location evidence="1">Cytoplasmic granule membrane</location>
    </subcellularLocation>
    <subcellularLocation>
        <location evidence="2 14">Secreted</location>
    </subcellularLocation>
</comment>
<evidence type="ECO:0000256" key="1">
    <source>
        <dbReference type="ARBA" id="ARBA00004197"/>
    </source>
</evidence>
<dbReference type="InterPro" id="IPR017942">
    <property type="entry name" value="Lipid-bd_serum_glycop_N"/>
</dbReference>
<feature type="domain" description="Lipid-binding serum glycoprotein C-terminal" evidence="18">
    <location>
        <begin position="232"/>
        <end position="435"/>
    </location>
</feature>
<feature type="signal peptide" evidence="16">
    <location>
        <begin position="1"/>
        <end position="27"/>
    </location>
</feature>
<evidence type="ECO:0000256" key="4">
    <source>
        <dbReference type="ARBA" id="ARBA00017827"/>
    </source>
</evidence>
<dbReference type="InterPro" id="IPR001124">
    <property type="entry name" value="Lipid-bd_serum_glycop_C"/>
</dbReference>
<evidence type="ECO:0000256" key="9">
    <source>
        <dbReference type="ARBA" id="ARBA00023022"/>
    </source>
</evidence>
<comment type="similarity">
    <text evidence="3">Belongs to the BPI/LBP/Plunc superfamily. BPI/LBP family.</text>
</comment>
<comment type="domain">
    <text evidence="14">The N- and C-terminal barrels adopt an identical fold despite having only 13% of conserved residues.</text>
</comment>
<evidence type="ECO:0000313" key="20">
    <source>
        <dbReference type="Proteomes" id="UP000314985"/>
    </source>
</evidence>
<evidence type="ECO:0000256" key="7">
    <source>
        <dbReference type="ARBA" id="ARBA00022588"/>
    </source>
</evidence>
<name>A0A4X1TNT9_PIG</name>
<dbReference type="Proteomes" id="UP000314985">
    <property type="component" value="Chromosome 17"/>
</dbReference>
<evidence type="ECO:0000256" key="15">
    <source>
        <dbReference type="SAM" id="MobiDB-lite"/>
    </source>
</evidence>
<evidence type="ECO:0000256" key="16">
    <source>
        <dbReference type="SAM" id="SignalP"/>
    </source>
</evidence>
<dbReference type="InterPro" id="IPR030675">
    <property type="entry name" value="BPI/LBP"/>
</dbReference>
<feature type="region of interest" description="Disordered" evidence="15">
    <location>
        <begin position="453"/>
        <end position="491"/>
    </location>
</feature>
<dbReference type="Pfam" id="PF02886">
    <property type="entry name" value="LBP_BPI_CETP_C"/>
    <property type="match status" value="1"/>
</dbReference>
<reference evidence="19 20" key="1">
    <citation type="submission" date="2017-08" db="EMBL/GenBank/DDBJ databases">
        <title>USMARCv1.0.</title>
        <authorList>
            <person name="Hannum G.I."/>
            <person name="Koren S."/>
            <person name="Schroeder S.G."/>
            <person name="Chin S.C."/>
            <person name="Nonneman D.J."/>
            <person name="Becker S.A."/>
            <person name="Rosen B.D."/>
            <person name="Bickhart D.M."/>
            <person name="Putnam N.H."/>
            <person name="Green R.E."/>
            <person name="Tuggle C.K."/>
            <person name="Liu H."/>
            <person name="Rohrer G.A."/>
            <person name="Warr A."/>
            <person name="Hall R."/>
            <person name="Kim K."/>
            <person name="Hume D.A."/>
            <person name="Talbot R."/>
            <person name="Chow W."/>
            <person name="Howe K."/>
            <person name="Schwartz A.S."/>
            <person name="Watson M."/>
            <person name="Archibald A.L."/>
            <person name="Phillippy A.M."/>
            <person name="Smith T.P.L."/>
        </authorList>
    </citation>
    <scope>NUCLEOTIDE SEQUENCE [LARGE SCALE GENOMIC DNA]</scope>
</reference>
<dbReference type="CDD" id="cd00026">
    <property type="entry name" value="BPI2"/>
    <property type="match status" value="1"/>
</dbReference>
<comment type="subunit">
    <text evidence="12 14">Monomer. Homodimer; disulfide-linked.</text>
</comment>
<keyword evidence="8 14" id="KW-0391">Immunity</keyword>
<keyword evidence="14 16" id="KW-0732">Signal</keyword>